<gene>
    <name evidence="1" type="ORF">COJ50_21085</name>
</gene>
<dbReference type="EMBL" id="NUYN01000036">
    <property type="protein sequence ID" value="PFN20871.1"/>
    <property type="molecule type" value="Genomic_DNA"/>
</dbReference>
<reference evidence="1 2" key="1">
    <citation type="submission" date="2017-09" db="EMBL/GenBank/DDBJ databases">
        <title>Large-scale bioinformatics analysis of Bacillus genomes uncovers conserved roles of natural products in bacterial physiology.</title>
        <authorList>
            <consortium name="Agbiome Team Llc"/>
            <person name="Bleich R.M."/>
            <person name="Grubbs K.J."/>
            <person name="Santa Maria K.C."/>
            <person name="Allen S.E."/>
            <person name="Farag S."/>
            <person name="Shank E.A."/>
            <person name="Bowers A."/>
        </authorList>
    </citation>
    <scope>NUCLEOTIDE SEQUENCE [LARGE SCALE GENOMIC DNA]</scope>
    <source>
        <strain evidence="1 2">AFS076905</strain>
    </source>
</reference>
<dbReference type="AlphaFoldDB" id="A0A2B1ESI4"/>
<proteinExistence type="predicted"/>
<name>A0A2B1ESI4_BACCE</name>
<dbReference type="Proteomes" id="UP000225182">
    <property type="component" value="Unassembled WGS sequence"/>
</dbReference>
<organism evidence="1 2">
    <name type="scientific">Bacillus cereus</name>
    <dbReference type="NCBI Taxonomy" id="1396"/>
    <lineage>
        <taxon>Bacteria</taxon>
        <taxon>Bacillati</taxon>
        <taxon>Bacillota</taxon>
        <taxon>Bacilli</taxon>
        <taxon>Bacillales</taxon>
        <taxon>Bacillaceae</taxon>
        <taxon>Bacillus</taxon>
        <taxon>Bacillus cereus group</taxon>
    </lineage>
</organism>
<sequence>MIWNVVSVKVDINKKEANENIKELTTVANECVDALERLEKELGRFFVSPIPFRAVTSAMAFCSFE</sequence>
<comment type="caution">
    <text evidence="1">The sequence shown here is derived from an EMBL/GenBank/DDBJ whole genome shotgun (WGS) entry which is preliminary data.</text>
</comment>
<evidence type="ECO:0000313" key="1">
    <source>
        <dbReference type="EMBL" id="PFN20871.1"/>
    </source>
</evidence>
<accession>A0A2B1ESI4</accession>
<evidence type="ECO:0000313" key="2">
    <source>
        <dbReference type="Proteomes" id="UP000225182"/>
    </source>
</evidence>
<protein>
    <submittedName>
        <fullName evidence="1">Uncharacterized protein</fullName>
    </submittedName>
</protein>